<evidence type="ECO:0000256" key="6">
    <source>
        <dbReference type="ARBA" id="ARBA00022692"/>
    </source>
</evidence>
<dbReference type="InterPro" id="IPR002000">
    <property type="entry name" value="Lysosome-assoc_membr_glycop"/>
</dbReference>
<evidence type="ECO:0000256" key="19">
    <source>
        <dbReference type="ARBA" id="ARBA00076257"/>
    </source>
</evidence>
<evidence type="ECO:0000256" key="1">
    <source>
        <dbReference type="ARBA" id="ARBA00004151"/>
    </source>
</evidence>
<evidence type="ECO:0000256" key="9">
    <source>
        <dbReference type="ARBA" id="ARBA00022989"/>
    </source>
</evidence>
<comment type="caution">
    <text evidence="20">Lacks conserved residue(s) required for the propagation of feature annotation.</text>
</comment>
<keyword evidence="12" id="KW-0325">Glycoprotein</keyword>
<keyword evidence="11 20" id="KW-0472">Membrane</keyword>
<comment type="similarity">
    <text evidence="5 20">Belongs to the LAMP family.</text>
</comment>
<sequence length="271" mass="30163">MIILPLVAPLPFYQPLLKTALKIQALFFQLQPLVKTTQTRALFHQLQALVKGPISSTPSSANNWIVEDGNVTCIILTMEASFSIKYNKTDHKTIGTGKLFLPQNASVDVKTSTCSGKNGTQIIVLIFNNNSFMMTFTKDDKQVLVTEMKLNYILDNSTFPDVSELDQQKNVSVSGEFFKVDVGKNYLCKKADEIQFNTNVMMTVSNLQLESFRTDNNTVFTSDSWECDADNQVSDIVPIAVGCALAGMVVIVLIAYLVGRHRNRQKGYQSV</sequence>
<evidence type="ECO:0000313" key="24">
    <source>
        <dbReference type="Proteomes" id="UP000694941"/>
    </source>
</evidence>
<keyword evidence="13" id="KW-0966">Cell projection</keyword>
<feature type="transmembrane region" description="Helical" evidence="21">
    <location>
        <begin position="236"/>
        <end position="258"/>
    </location>
</feature>
<dbReference type="PROSITE" id="PS51407">
    <property type="entry name" value="LAMP_3"/>
    <property type="match status" value="1"/>
</dbReference>
<evidence type="ECO:0000256" key="7">
    <source>
        <dbReference type="ARBA" id="ARBA00022729"/>
    </source>
</evidence>
<evidence type="ECO:0000256" key="16">
    <source>
        <dbReference type="ARBA" id="ARBA00053950"/>
    </source>
</evidence>
<dbReference type="PRINTS" id="PR00336">
    <property type="entry name" value="LYSASSOCTDMP"/>
</dbReference>
<keyword evidence="14" id="KW-0968">Cytoplasmic vesicle</keyword>
<evidence type="ECO:0000256" key="2">
    <source>
        <dbReference type="ARBA" id="ARBA00004158"/>
    </source>
</evidence>
<evidence type="ECO:0000256" key="12">
    <source>
        <dbReference type="ARBA" id="ARBA00023180"/>
    </source>
</evidence>
<dbReference type="Pfam" id="PF01299">
    <property type="entry name" value="Lamp2-like_luminal"/>
    <property type="match status" value="1"/>
</dbReference>
<comment type="subcellular location">
    <subcellularLocation>
        <location evidence="4">Cell projection</location>
        <location evidence="4">Dendrite</location>
    </subcellularLocation>
    <subcellularLocation>
        <location evidence="17">Cell projection</location>
        <location evidence="17">Growth cone membrane</location>
        <topology evidence="17">Single-pass type I membrane protein</topology>
    </subcellularLocation>
    <subcellularLocation>
        <location evidence="15">Cytoplasmic vesicle</location>
        <location evidence="15">Secretory vesicle</location>
        <location evidence="15">Synaptic vesicle membrane</location>
        <topology evidence="15">Single-pass type I membrane protein</topology>
    </subcellularLocation>
    <subcellularLocation>
        <location evidence="2">Early endosome membrane</location>
        <topology evidence="2">Single-pass type I membrane protein</topology>
    </subcellularLocation>
    <subcellularLocation>
        <location evidence="1">Endoplasmic reticulum-Golgi intermediate compartment membrane</location>
        <topology evidence="1">Single-pass type I membrane protein</topology>
    </subcellularLocation>
    <subcellularLocation>
        <location evidence="20">Membrane</location>
        <topology evidence="20">Single-pass type I membrane protein</topology>
    </subcellularLocation>
    <subcellularLocation>
        <location evidence="3">Recycling endosome</location>
    </subcellularLocation>
</comment>
<proteinExistence type="inferred from homology"/>
<dbReference type="Proteomes" id="UP000694941">
    <property type="component" value="Unplaced"/>
</dbReference>
<evidence type="ECO:0000256" key="5">
    <source>
        <dbReference type="ARBA" id="ARBA00009644"/>
    </source>
</evidence>
<keyword evidence="8" id="KW-0967">Endosome</keyword>
<evidence type="ECO:0000256" key="18">
    <source>
        <dbReference type="ARBA" id="ARBA00074379"/>
    </source>
</evidence>
<dbReference type="InterPro" id="IPR048524">
    <property type="entry name" value="Lamp2-like_TM"/>
</dbReference>
<organism evidence="24 25">
    <name type="scientific">Limulus polyphemus</name>
    <name type="common">Atlantic horseshoe crab</name>
    <dbReference type="NCBI Taxonomy" id="6850"/>
    <lineage>
        <taxon>Eukaryota</taxon>
        <taxon>Metazoa</taxon>
        <taxon>Ecdysozoa</taxon>
        <taxon>Arthropoda</taxon>
        <taxon>Chelicerata</taxon>
        <taxon>Merostomata</taxon>
        <taxon>Xiphosura</taxon>
        <taxon>Limulidae</taxon>
        <taxon>Limulus</taxon>
    </lineage>
</organism>
<evidence type="ECO:0000256" key="3">
    <source>
        <dbReference type="ARBA" id="ARBA00004172"/>
    </source>
</evidence>
<protein>
    <recommendedName>
        <fullName evidence="18">Lysosome-associated membrane glycoprotein 5</fullName>
    </recommendedName>
    <alternativeName>
        <fullName evidence="19">Lysosome-associated membrane protein 5</fullName>
    </alternativeName>
</protein>
<evidence type="ECO:0000256" key="21">
    <source>
        <dbReference type="SAM" id="Phobius"/>
    </source>
</evidence>
<dbReference type="PANTHER" id="PTHR11506">
    <property type="entry name" value="LYSOSOME-ASSOCIATED MEMBRANE GLYCOPROTEIN"/>
    <property type="match status" value="1"/>
</dbReference>
<dbReference type="RefSeq" id="XP_013794424.1">
    <property type="nucleotide sequence ID" value="XM_013938970.2"/>
</dbReference>
<dbReference type="GeneID" id="106478428"/>
<evidence type="ECO:0000256" key="13">
    <source>
        <dbReference type="ARBA" id="ARBA00023273"/>
    </source>
</evidence>
<evidence type="ECO:0000256" key="15">
    <source>
        <dbReference type="ARBA" id="ARBA00029428"/>
    </source>
</evidence>
<name>A0ABM1C594_LIMPO</name>
<evidence type="ECO:0000259" key="22">
    <source>
        <dbReference type="Pfam" id="PF01299"/>
    </source>
</evidence>
<evidence type="ECO:0000256" key="14">
    <source>
        <dbReference type="ARBA" id="ARBA00023329"/>
    </source>
</evidence>
<evidence type="ECO:0000256" key="10">
    <source>
        <dbReference type="ARBA" id="ARBA00023018"/>
    </source>
</evidence>
<reference evidence="25" key="1">
    <citation type="submission" date="2025-08" db="UniProtKB">
        <authorList>
            <consortium name="RefSeq"/>
        </authorList>
    </citation>
    <scope>IDENTIFICATION</scope>
    <source>
        <tissue evidence="25">Muscle</tissue>
    </source>
</reference>
<evidence type="ECO:0000259" key="23">
    <source>
        <dbReference type="Pfam" id="PF21222"/>
    </source>
</evidence>
<evidence type="ECO:0000256" key="17">
    <source>
        <dbReference type="ARBA" id="ARBA00060492"/>
    </source>
</evidence>
<comment type="function">
    <text evidence="16">Plays a role in short-term synaptic plasticity in a subset of GABAergic neurons in the brain.</text>
</comment>
<keyword evidence="24" id="KW-1185">Reference proteome</keyword>
<accession>A0ABM1C594</accession>
<dbReference type="Pfam" id="PF21222">
    <property type="entry name" value="Lamp2_2nd"/>
    <property type="match status" value="1"/>
</dbReference>
<dbReference type="PANTHER" id="PTHR11506:SF35">
    <property type="entry name" value="LYSOSOME-ASSOCIATED MEMBRANE GLYCOPROTEIN 5"/>
    <property type="match status" value="1"/>
</dbReference>
<gene>
    <name evidence="25" type="primary">LOC106478428</name>
</gene>
<feature type="domain" description="Lysosome-associated membrane glycoprotein 2-like transmembrane" evidence="23">
    <location>
        <begin position="237"/>
        <end position="269"/>
    </location>
</feature>
<keyword evidence="7" id="KW-0732">Signal</keyword>
<keyword evidence="9 21" id="KW-1133">Transmembrane helix</keyword>
<keyword evidence="6 20" id="KW-0812">Transmembrane</keyword>
<dbReference type="InterPro" id="IPR048528">
    <property type="entry name" value="Lamp2-like_luminal"/>
</dbReference>
<evidence type="ECO:0000256" key="8">
    <source>
        <dbReference type="ARBA" id="ARBA00022753"/>
    </source>
</evidence>
<feature type="domain" description="Lysosome-associated membrane glycoprotein 2-like luminal" evidence="22">
    <location>
        <begin position="62"/>
        <end position="213"/>
    </location>
</feature>
<evidence type="ECO:0000256" key="20">
    <source>
        <dbReference type="PROSITE-ProRule" id="PRU00740"/>
    </source>
</evidence>
<dbReference type="Gene3D" id="2.40.160.110">
    <property type="match status" value="1"/>
</dbReference>
<keyword evidence="10" id="KW-0770">Synapse</keyword>
<evidence type="ECO:0000256" key="4">
    <source>
        <dbReference type="ARBA" id="ARBA00004279"/>
    </source>
</evidence>
<evidence type="ECO:0000313" key="25">
    <source>
        <dbReference type="RefSeq" id="XP_013794424.1"/>
    </source>
</evidence>
<evidence type="ECO:0000256" key="11">
    <source>
        <dbReference type="ARBA" id="ARBA00023136"/>
    </source>
</evidence>